<reference evidence="1 2" key="1">
    <citation type="submission" date="2018-06" db="EMBL/GenBank/DDBJ databases">
        <authorList>
            <consortium name="Pathogen Informatics"/>
            <person name="Doyle S."/>
        </authorList>
    </citation>
    <scope>NUCLEOTIDE SEQUENCE [LARGE SCALE GENOMIC DNA]</scope>
    <source>
        <strain evidence="1 2">NCTC11679</strain>
    </source>
</reference>
<sequence length="58" mass="6865">MPTTLLAMLQDKYPGQSPNSLRWIMQRRGRERTLQYGAEQEFMFRQRHQPGLCGLGRK</sequence>
<protein>
    <submittedName>
        <fullName evidence="1">Uncharacterized protein</fullName>
    </submittedName>
</protein>
<dbReference type="Proteomes" id="UP000255239">
    <property type="component" value="Unassembled WGS sequence"/>
</dbReference>
<name>A0A378C9A7_KLEPN</name>
<dbReference type="AlphaFoldDB" id="A0A378C9A7"/>
<evidence type="ECO:0000313" key="1">
    <source>
        <dbReference type="EMBL" id="STV65217.1"/>
    </source>
</evidence>
<accession>A0A378C9A7</accession>
<organism evidence="1 2">
    <name type="scientific">Klebsiella pneumoniae</name>
    <dbReference type="NCBI Taxonomy" id="573"/>
    <lineage>
        <taxon>Bacteria</taxon>
        <taxon>Pseudomonadati</taxon>
        <taxon>Pseudomonadota</taxon>
        <taxon>Gammaproteobacteria</taxon>
        <taxon>Enterobacterales</taxon>
        <taxon>Enterobacteriaceae</taxon>
        <taxon>Klebsiella/Raoultella group</taxon>
        <taxon>Klebsiella</taxon>
        <taxon>Klebsiella pneumoniae complex</taxon>
    </lineage>
</organism>
<dbReference type="EMBL" id="UGMG01000001">
    <property type="protein sequence ID" value="STV65217.1"/>
    <property type="molecule type" value="Genomic_DNA"/>
</dbReference>
<proteinExistence type="predicted"/>
<gene>
    <name evidence="1" type="ORF">NCTC11679_03202</name>
</gene>
<evidence type="ECO:0000313" key="2">
    <source>
        <dbReference type="Proteomes" id="UP000255239"/>
    </source>
</evidence>